<dbReference type="Proteomes" id="UP000004840">
    <property type="component" value="Unassembled WGS sequence"/>
</dbReference>
<accession>G7HX94</accession>
<dbReference type="AlphaFoldDB" id="G7HX94"/>
<proteinExistence type="predicted"/>
<organism evidence="1 2">
    <name type="scientific">Corynebacterium casei UCMA 3821</name>
    <dbReference type="NCBI Taxonomy" id="1110505"/>
    <lineage>
        <taxon>Bacteria</taxon>
        <taxon>Bacillati</taxon>
        <taxon>Actinomycetota</taxon>
        <taxon>Actinomycetes</taxon>
        <taxon>Mycobacteriales</taxon>
        <taxon>Corynebacteriaceae</taxon>
        <taxon>Corynebacterium</taxon>
    </lineage>
</organism>
<name>G7HX94_9CORY</name>
<evidence type="ECO:0000313" key="2">
    <source>
        <dbReference type="Proteomes" id="UP000004840"/>
    </source>
</evidence>
<dbReference type="EMBL" id="CAFW01000042">
    <property type="protein sequence ID" value="CCE54809.1"/>
    <property type="molecule type" value="Genomic_DNA"/>
</dbReference>
<gene>
    <name evidence="1" type="ORF">CCAS_06250</name>
</gene>
<reference evidence="1 2" key="1">
    <citation type="journal article" date="2012" name="J. Bacteriol.">
        <title>Genome Sequence of Corynebacterium casei UCMA 3821, Isolated from a Smear-Ripened Cheese.</title>
        <authorList>
            <person name="Monnet C."/>
            <person name="Loux V."/>
            <person name="Bento P."/>
            <person name="Gibrat J.F."/>
            <person name="Straub C."/>
            <person name="Bonnarme P."/>
            <person name="Landaud S."/>
            <person name="Irlinger F."/>
        </authorList>
    </citation>
    <scope>NUCLEOTIDE SEQUENCE [LARGE SCALE GENOMIC DNA]</scope>
    <source>
        <strain evidence="1 2">UCMA 3821</strain>
    </source>
</reference>
<dbReference type="RefSeq" id="WP_006822324.1">
    <property type="nucleotide sequence ID" value="NZ_CAFW01000042.1"/>
</dbReference>
<protein>
    <submittedName>
        <fullName evidence="1">Uncharacterized protein</fullName>
    </submittedName>
</protein>
<evidence type="ECO:0000313" key="1">
    <source>
        <dbReference type="EMBL" id="CCE54809.1"/>
    </source>
</evidence>
<sequence length="221" mass="25605">MRQQEDLWEPTWDFARRAAPFIPAALPYSLDDPTYLRHLNEGFLFGVQLCMRIYDVNNRRVYWQDLAHQLNHEFVVGVSFWEAIGVLDWDAQRELVSRVEEPYFGMVDISTWQSLRNIFGLPDEGIVYADYVDPRYVDKNLLLHASDGYPYFSGSCTGETTNGVFETGAGMSCCWKKDAWFIGIDMDLTRCVICYNDPRYTAELLGSKELECYPLWNRGSS</sequence>